<dbReference type="EMBL" id="CU207211">
    <property type="protein sequence ID" value="CAL62229.1"/>
    <property type="molecule type" value="Genomic_DNA"/>
</dbReference>
<protein>
    <submittedName>
        <fullName evidence="1">Uncharacterized protein</fullName>
    </submittedName>
</protein>
<evidence type="ECO:0000313" key="2">
    <source>
        <dbReference type="Proteomes" id="UP000006697"/>
    </source>
</evidence>
<accession>A4G6U2</accession>
<dbReference type="AlphaFoldDB" id="A4G6U2"/>
<keyword evidence="2" id="KW-1185">Reference proteome</keyword>
<dbReference type="KEGG" id="har:HEAR2088"/>
<evidence type="ECO:0000313" key="1">
    <source>
        <dbReference type="EMBL" id="CAL62229.1"/>
    </source>
</evidence>
<dbReference type="HOGENOM" id="CLU_2633253_0_0_4"/>
<reference evidence="1 2" key="1">
    <citation type="journal article" date="2007" name="PLoS Genet.">
        <title>A tale of two oxidation states: bacterial colonization of arsenic-rich environments.</title>
        <authorList>
            <person name="Muller D."/>
            <person name="Medigue C."/>
            <person name="Koechler S."/>
            <person name="Barbe V."/>
            <person name="Barakat M."/>
            <person name="Talla E."/>
            <person name="Bonnefoy V."/>
            <person name="Krin E."/>
            <person name="Arsene-Ploetze F."/>
            <person name="Carapito C."/>
            <person name="Chandler M."/>
            <person name="Cournoyer B."/>
            <person name="Cruveiller S."/>
            <person name="Dossat C."/>
            <person name="Duval S."/>
            <person name="Heymann M."/>
            <person name="Leize E."/>
            <person name="Lieutaud A."/>
            <person name="Lievremont D."/>
            <person name="Makita Y."/>
            <person name="Mangenot S."/>
            <person name="Nitschke W."/>
            <person name="Ortet P."/>
            <person name="Perdrial N."/>
            <person name="Schoepp B."/>
            <person name="Siguier N."/>
            <person name="Simeonova D.D."/>
            <person name="Rouy Z."/>
            <person name="Segurens B."/>
            <person name="Turlin E."/>
            <person name="Vallenet D."/>
            <person name="Van Dorsselaer A."/>
            <person name="Weiss S."/>
            <person name="Weissenbach J."/>
            <person name="Lett M.C."/>
            <person name="Danchin A."/>
            <person name="Bertin P.N."/>
        </authorList>
    </citation>
    <scope>NUCLEOTIDE SEQUENCE [LARGE SCALE GENOMIC DNA]</scope>
    <source>
        <strain evidence="2">ULPAs1</strain>
    </source>
</reference>
<dbReference type="Proteomes" id="UP000006697">
    <property type="component" value="Chromosome"/>
</dbReference>
<proteinExistence type="predicted"/>
<organism evidence="1 2">
    <name type="scientific">Herminiimonas arsenicoxydans</name>
    <dbReference type="NCBI Taxonomy" id="204773"/>
    <lineage>
        <taxon>Bacteria</taxon>
        <taxon>Pseudomonadati</taxon>
        <taxon>Pseudomonadota</taxon>
        <taxon>Betaproteobacteria</taxon>
        <taxon>Burkholderiales</taxon>
        <taxon>Oxalobacteraceae</taxon>
        <taxon>Herminiimonas</taxon>
    </lineage>
</organism>
<name>A4G6U2_HERAR</name>
<sequence>MSGNSIVAIGEHRSELRLAERFYLALTAISAIYSISTGMYAGQECLRRELPWCVILSADALWSQRGADAVKRLPNVR</sequence>
<gene>
    <name evidence="1" type="ordered locus">HEAR2088</name>
</gene>